<dbReference type="RefSeq" id="XP_046074641.1">
    <property type="nucleotide sequence ID" value="XM_046220153.1"/>
</dbReference>
<evidence type="ECO:0000256" key="3">
    <source>
        <dbReference type="ARBA" id="ARBA00023163"/>
    </source>
</evidence>
<keyword evidence="4" id="KW-0539">Nucleus</keyword>
<evidence type="ECO:0000256" key="4">
    <source>
        <dbReference type="ARBA" id="ARBA00023242"/>
    </source>
</evidence>
<evidence type="ECO:0000313" key="7">
    <source>
        <dbReference type="EMBL" id="KAH8700935.1"/>
    </source>
</evidence>
<feature type="region of interest" description="Disordered" evidence="5">
    <location>
        <begin position="63"/>
        <end position="127"/>
    </location>
</feature>
<dbReference type="SUPFAM" id="SSF57701">
    <property type="entry name" value="Zn2/Cys6 DNA-binding domain"/>
    <property type="match status" value="1"/>
</dbReference>
<sequence>MSSIENNTRSRVAKARRTCRLRKVRCSGTVPCRSCTARNQQCIFEETDRKVVISERHLRDLQRRASASNAHNQEQTTHLPRTSDSYSPAHLADDEEIPEGIDNVDNHPSTLSQNEPPTSPIIPTGPWRGMNAISRASTWAFVRKALSIQGLQYQRRHIRLPPRASYGIALCTDPALWNASDIACLPRSEYIAHLARTADFHLNTSLFLFDVSIFLKNLRDDTTPDRTEPHAGSNVWFAQVFIVIALGKLFLVNRASSLGPPGTNEFVQSMKLLPLSPTLTDQGSQVMFIETLCLLSVYAQAADLHGTAYIYGGFYTLFHLICANMGVDWPSF</sequence>
<dbReference type="GO" id="GO:0008270">
    <property type="term" value="F:zinc ion binding"/>
    <property type="evidence" value="ECO:0007669"/>
    <property type="project" value="InterPro"/>
</dbReference>
<dbReference type="GeneID" id="70250440"/>
<evidence type="ECO:0000313" key="8">
    <source>
        <dbReference type="Proteomes" id="UP001201262"/>
    </source>
</evidence>
<proteinExistence type="predicted"/>
<dbReference type="PANTHER" id="PTHR47424">
    <property type="entry name" value="REGULATORY PROTEIN GAL4"/>
    <property type="match status" value="1"/>
</dbReference>
<dbReference type="Proteomes" id="UP001201262">
    <property type="component" value="Unassembled WGS sequence"/>
</dbReference>
<keyword evidence="1" id="KW-0805">Transcription regulation</keyword>
<dbReference type="Gene3D" id="4.10.240.10">
    <property type="entry name" value="Zn(2)-C6 fungal-type DNA-binding domain"/>
    <property type="match status" value="1"/>
</dbReference>
<keyword evidence="8" id="KW-1185">Reference proteome</keyword>
<feature type="compositionally biased region" description="Polar residues" evidence="5">
    <location>
        <begin position="65"/>
        <end position="86"/>
    </location>
</feature>
<feature type="compositionally biased region" description="Polar residues" evidence="5">
    <location>
        <begin position="106"/>
        <end position="116"/>
    </location>
</feature>
<keyword evidence="2" id="KW-0238">DNA-binding</keyword>
<name>A0AAD4KZX8_9EURO</name>
<organism evidence="7 8">
    <name type="scientific">Talaromyces proteolyticus</name>
    <dbReference type="NCBI Taxonomy" id="1131652"/>
    <lineage>
        <taxon>Eukaryota</taxon>
        <taxon>Fungi</taxon>
        <taxon>Dikarya</taxon>
        <taxon>Ascomycota</taxon>
        <taxon>Pezizomycotina</taxon>
        <taxon>Eurotiomycetes</taxon>
        <taxon>Eurotiomycetidae</taxon>
        <taxon>Eurotiales</taxon>
        <taxon>Trichocomaceae</taxon>
        <taxon>Talaromyces</taxon>
        <taxon>Talaromyces sect. Bacilispori</taxon>
    </lineage>
</organism>
<dbReference type="PANTHER" id="PTHR47424:SF6">
    <property type="entry name" value="PROLINE UTILIZATION TRANS-ACTIVATOR"/>
    <property type="match status" value="1"/>
</dbReference>
<evidence type="ECO:0000256" key="2">
    <source>
        <dbReference type="ARBA" id="ARBA00023125"/>
    </source>
</evidence>
<evidence type="ECO:0000256" key="5">
    <source>
        <dbReference type="SAM" id="MobiDB-lite"/>
    </source>
</evidence>
<feature type="domain" description="Zn(2)-C6 fungal-type" evidence="6">
    <location>
        <begin position="15"/>
        <end position="44"/>
    </location>
</feature>
<evidence type="ECO:0000259" key="6">
    <source>
        <dbReference type="PROSITE" id="PS50048"/>
    </source>
</evidence>
<dbReference type="AlphaFoldDB" id="A0AAD4KZX8"/>
<dbReference type="PROSITE" id="PS50048">
    <property type="entry name" value="ZN2_CY6_FUNGAL_2"/>
    <property type="match status" value="1"/>
</dbReference>
<dbReference type="GO" id="GO:0003677">
    <property type="term" value="F:DNA binding"/>
    <property type="evidence" value="ECO:0007669"/>
    <property type="project" value="UniProtKB-KW"/>
</dbReference>
<keyword evidence="3" id="KW-0804">Transcription</keyword>
<dbReference type="EMBL" id="JAJTJA010000004">
    <property type="protein sequence ID" value="KAH8700935.1"/>
    <property type="molecule type" value="Genomic_DNA"/>
</dbReference>
<dbReference type="InterPro" id="IPR051127">
    <property type="entry name" value="Fungal_SecMet_Regulators"/>
</dbReference>
<dbReference type="SMART" id="SM00066">
    <property type="entry name" value="GAL4"/>
    <property type="match status" value="1"/>
</dbReference>
<dbReference type="InterPro" id="IPR036864">
    <property type="entry name" value="Zn2-C6_fun-type_DNA-bd_sf"/>
</dbReference>
<evidence type="ECO:0000256" key="1">
    <source>
        <dbReference type="ARBA" id="ARBA00023015"/>
    </source>
</evidence>
<dbReference type="CDD" id="cd00067">
    <property type="entry name" value="GAL4"/>
    <property type="match status" value="1"/>
</dbReference>
<dbReference type="Pfam" id="PF00172">
    <property type="entry name" value="Zn_clus"/>
    <property type="match status" value="1"/>
</dbReference>
<reference evidence="7" key="1">
    <citation type="submission" date="2021-12" db="EMBL/GenBank/DDBJ databases">
        <title>Convergent genome expansion in fungi linked to evolution of root-endophyte symbiosis.</title>
        <authorList>
            <consortium name="DOE Joint Genome Institute"/>
            <person name="Ke Y.-H."/>
            <person name="Bonito G."/>
            <person name="Liao H.-L."/>
            <person name="Looney B."/>
            <person name="Rojas-Flechas A."/>
            <person name="Nash J."/>
            <person name="Hameed K."/>
            <person name="Schadt C."/>
            <person name="Martin F."/>
            <person name="Crous P.W."/>
            <person name="Miettinen O."/>
            <person name="Magnuson J.K."/>
            <person name="Labbe J."/>
            <person name="Jacobson D."/>
            <person name="Doktycz M.J."/>
            <person name="Veneault-Fourrey C."/>
            <person name="Kuo A."/>
            <person name="Mondo S."/>
            <person name="Calhoun S."/>
            <person name="Riley R."/>
            <person name="Ohm R."/>
            <person name="LaButti K."/>
            <person name="Andreopoulos B."/>
            <person name="Pangilinan J."/>
            <person name="Nolan M."/>
            <person name="Tritt A."/>
            <person name="Clum A."/>
            <person name="Lipzen A."/>
            <person name="Daum C."/>
            <person name="Barry K."/>
            <person name="Grigoriev I.V."/>
            <person name="Vilgalys R."/>
        </authorList>
    </citation>
    <scope>NUCLEOTIDE SEQUENCE</scope>
    <source>
        <strain evidence="7">PMI_201</strain>
    </source>
</reference>
<accession>A0AAD4KZX8</accession>
<gene>
    <name evidence="7" type="ORF">BGW36DRAFT_425735</name>
</gene>
<dbReference type="InterPro" id="IPR001138">
    <property type="entry name" value="Zn2Cys6_DnaBD"/>
</dbReference>
<dbReference type="GO" id="GO:0000981">
    <property type="term" value="F:DNA-binding transcription factor activity, RNA polymerase II-specific"/>
    <property type="evidence" value="ECO:0007669"/>
    <property type="project" value="InterPro"/>
</dbReference>
<protein>
    <recommendedName>
        <fullName evidence="6">Zn(2)-C6 fungal-type domain-containing protein</fullName>
    </recommendedName>
</protein>
<comment type="caution">
    <text evidence="7">The sequence shown here is derived from an EMBL/GenBank/DDBJ whole genome shotgun (WGS) entry which is preliminary data.</text>
</comment>